<keyword evidence="2" id="KW-1185">Reference proteome</keyword>
<evidence type="ECO:0000313" key="2">
    <source>
        <dbReference type="Proteomes" id="UP000076532"/>
    </source>
</evidence>
<dbReference type="EMBL" id="KV417527">
    <property type="protein sequence ID" value="KZP24323.1"/>
    <property type="molecule type" value="Genomic_DNA"/>
</dbReference>
<proteinExistence type="predicted"/>
<protein>
    <submittedName>
        <fullName evidence="1">Uncharacterized protein</fullName>
    </submittedName>
</protein>
<dbReference type="Proteomes" id="UP000076532">
    <property type="component" value="Unassembled WGS sequence"/>
</dbReference>
<sequence length="57" mass="6453">MRRNASWFLRAATSDALLKSLNFRRSADSAELGGGLARLLSFYFSFLWCPKWKAPAV</sequence>
<accession>A0A166MUA9</accession>
<gene>
    <name evidence="1" type="ORF">FIBSPDRAFT_857449</name>
</gene>
<dbReference type="AlphaFoldDB" id="A0A166MUA9"/>
<evidence type="ECO:0000313" key="1">
    <source>
        <dbReference type="EMBL" id="KZP24323.1"/>
    </source>
</evidence>
<reference evidence="1 2" key="1">
    <citation type="journal article" date="2016" name="Mol. Biol. Evol.">
        <title>Comparative Genomics of Early-Diverging Mushroom-Forming Fungi Provides Insights into the Origins of Lignocellulose Decay Capabilities.</title>
        <authorList>
            <person name="Nagy L.G."/>
            <person name="Riley R."/>
            <person name="Tritt A."/>
            <person name="Adam C."/>
            <person name="Daum C."/>
            <person name="Floudas D."/>
            <person name="Sun H."/>
            <person name="Yadav J.S."/>
            <person name="Pangilinan J."/>
            <person name="Larsson K.H."/>
            <person name="Matsuura K."/>
            <person name="Barry K."/>
            <person name="Labutti K."/>
            <person name="Kuo R."/>
            <person name="Ohm R.A."/>
            <person name="Bhattacharya S.S."/>
            <person name="Shirouzu T."/>
            <person name="Yoshinaga Y."/>
            <person name="Martin F.M."/>
            <person name="Grigoriev I.V."/>
            <person name="Hibbett D.S."/>
        </authorList>
    </citation>
    <scope>NUCLEOTIDE SEQUENCE [LARGE SCALE GENOMIC DNA]</scope>
    <source>
        <strain evidence="1 2">CBS 109695</strain>
    </source>
</reference>
<name>A0A166MUA9_9AGAM</name>
<organism evidence="1 2">
    <name type="scientific">Athelia psychrophila</name>
    <dbReference type="NCBI Taxonomy" id="1759441"/>
    <lineage>
        <taxon>Eukaryota</taxon>
        <taxon>Fungi</taxon>
        <taxon>Dikarya</taxon>
        <taxon>Basidiomycota</taxon>
        <taxon>Agaricomycotina</taxon>
        <taxon>Agaricomycetes</taxon>
        <taxon>Agaricomycetidae</taxon>
        <taxon>Atheliales</taxon>
        <taxon>Atheliaceae</taxon>
        <taxon>Athelia</taxon>
    </lineage>
</organism>